<proteinExistence type="predicted"/>
<evidence type="ECO:0008006" key="4">
    <source>
        <dbReference type="Google" id="ProtNLM"/>
    </source>
</evidence>
<evidence type="ECO:0000313" key="3">
    <source>
        <dbReference type="Proteomes" id="UP001165308"/>
    </source>
</evidence>
<gene>
    <name evidence="2" type="ORF">M8006_07145</name>
</gene>
<comment type="caution">
    <text evidence="2">The sequence shown here is derived from an EMBL/GenBank/DDBJ whole genome shotgun (WGS) entry which is preliminary data.</text>
</comment>
<dbReference type="Gene3D" id="1.25.40.10">
    <property type="entry name" value="Tetratricopeptide repeat domain"/>
    <property type="match status" value="2"/>
</dbReference>
<dbReference type="Proteomes" id="UP001165308">
    <property type="component" value="Unassembled WGS sequence"/>
</dbReference>
<accession>A0ABT0SPN0</accession>
<reference evidence="2" key="1">
    <citation type="submission" date="2022-05" db="EMBL/GenBank/DDBJ databases">
        <title>Halomonas geminus sp. nov. and Halomonas llamarensis sp. nov. isolated from high-altitude salars of the Atacama Desert.</title>
        <authorList>
            <person name="Hintersatz C."/>
            <person name="Rojas L.A."/>
            <person name="Wei T.-S."/>
            <person name="Kutschke S."/>
            <person name="Lehmann F."/>
            <person name="Jain R."/>
            <person name="Pollmann K."/>
        </authorList>
    </citation>
    <scope>NUCLEOTIDE SEQUENCE</scope>
    <source>
        <strain evidence="2">ATCHA</strain>
    </source>
</reference>
<keyword evidence="3" id="KW-1185">Reference proteome</keyword>
<dbReference type="SUPFAM" id="SSF48452">
    <property type="entry name" value="TPR-like"/>
    <property type="match status" value="1"/>
</dbReference>
<dbReference type="RefSeq" id="WP_250080770.1">
    <property type="nucleotide sequence ID" value="NZ_JAMJPJ010000008.1"/>
</dbReference>
<dbReference type="EMBL" id="JAMJPJ010000008">
    <property type="protein sequence ID" value="MCL7929760.1"/>
    <property type="molecule type" value="Genomic_DNA"/>
</dbReference>
<protein>
    <recommendedName>
        <fullName evidence="4">Tetratricopeptide repeat protein</fullName>
    </recommendedName>
</protein>
<evidence type="ECO:0000256" key="1">
    <source>
        <dbReference type="SAM" id="MobiDB-lite"/>
    </source>
</evidence>
<feature type="compositionally biased region" description="Basic residues" evidence="1">
    <location>
        <begin position="1"/>
        <end position="12"/>
    </location>
</feature>
<name>A0ABT0SPN0_9GAMM</name>
<dbReference type="InterPro" id="IPR011990">
    <property type="entry name" value="TPR-like_helical_dom_sf"/>
</dbReference>
<evidence type="ECO:0000313" key="2">
    <source>
        <dbReference type="EMBL" id="MCL7929760.1"/>
    </source>
</evidence>
<sequence>MAKKKRKGHLRSKTPATLHHADSETLTQEAQKALEEGRFREAISTLKLLLKQTDTVQTRQYLAQAYEGRAMALADKGMDKEALVIWHNRRMLGSDVAPVRLPYADVLLRLGNTNEAVALLNGSATEGISRAERDVLRTKLAAHSLAGNAAIRDALPDDDPLHQHLLAAETALEAYCNGDDEALTQALAGIPFRSPCRDLVHILKALQRVDEAPKDAKTRLAKVADTSAFASLRQAAELACVPENEAAAQLAGMGEATRRFVLTLRGWDRSRQSMQQALQKLGPTPSNKALFKLMYHHQTTLGKSWVDEHALRLLVEEFPDSAQWLRQQRPVQPPNYDLLRLLTWYLEDQKADPWEHHDSLERLADELLLSVPLPESDHALRIALTLRRTDALFHLLDEIPSKDPEALDRQVAAFVEESLDYDPDDPEPYLRLHGYYLRGKQLKQARVFEQQALQHWPNDVRVLTAALDTAVTSQAFKKAAKLAHQVLAIDPINRGARERLVKAHLAHAAKQLRAKRPDLADNELMQARQWDTGRFSVRCDIVAALTQMQNDSSAGIASLLEIYEQQGGGLAAHFNIALELLAAGESPTHMGKRFGIKKPQAQDTADLDAFVTRLQEQLTSEKLPEPLKRYFTQPLKTAAHLPLTFDAMVQLCELLKRCDWQEPRLAIARAALKQWSKAPTFVLHAFEAKYPRQKWQASDQEIRRLDAAEARAIEAGDMRTATRLREILAHFRFLEAPLFGGSSMAFDEDELDDEMANPFGHASESSAVLADLHEHGLEALCNDLGLDKKTQQALRAMERDFGLEVVAEFVSNMLMNIGEYEP</sequence>
<organism evidence="2 3">
    <name type="scientific">Halomonas llamarensis</name>
    <dbReference type="NCBI Taxonomy" id="2945104"/>
    <lineage>
        <taxon>Bacteria</taxon>
        <taxon>Pseudomonadati</taxon>
        <taxon>Pseudomonadota</taxon>
        <taxon>Gammaproteobacteria</taxon>
        <taxon>Oceanospirillales</taxon>
        <taxon>Halomonadaceae</taxon>
        <taxon>Halomonas</taxon>
    </lineage>
</organism>
<feature type="region of interest" description="Disordered" evidence="1">
    <location>
        <begin position="1"/>
        <end position="23"/>
    </location>
</feature>